<evidence type="ECO:0000256" key="4">
    <source>
        <dbReference type="RuleBase" id="RU361118"/>
    </source>
</evidence>
<dbReference type="GO" id="GO:0004615">
    <property type="term" value="F:phosphomannomutase activity"/>
    <property type="evidence" value="ECO:0007669"/>
    <property type="project" value="UniProtKB-EC"/>
</dbReference>
<comment type="subcellular location">
    <subcellularLocation>
        <location evidence="4">Cytoplasm</location>
    </subcellularLocation>
</comment>
<name>A0AA88NX57_TACVA</name>
<feature type="binding site" evidence="3">
    <location>
        <position position="19"/>
    </location>
    <ligand>
        <name>Mg(2+)</name>
        <dbReference type="ChEBI" id="CHEBI:18420"/>
        <label>1</label>
    </ligand>
</feature>
<proteinExistence type="inferred from homology"/>
<evidence type="ECO:0000256" key="1">
    <source>
        <dbReference type="PIRSR" id="PIRSR605002-1"/>
    </source>
</evidence>
<keyword evidence="4" id="KW-0413">Isomerase</keyword>
<feature type="binding site" evidence="3">
    <location>
        <position position="17"/>
    </location>
    <ligand>
        <name>Mg(2+)</name>
        <dbReference type="ChEBI" id="CHEBI:18420"/>
        <label>1</label>
    </ligand>
</feature>
<comment type="similarity">
    <text evidence="4">Belongs to the eukaryotic PMM family.</text>
</comment>
<reference evidence="5" key="1">
    <citation type="submission" date="2023-08" db="EMBL/GenBank/DDBJ databases">
        <title>Pelteobagrus vachellii genome.</title>
        <authorList>
            <person name="Liu H."/>
        </authorList>
    </citation>
    <scope>NUCLEOTIDE SEQUENCE</scope>
    <source>
        <strain evidence="5">PRFRI_2022a</strain>
        <tissue evidence="5">Muscle</tissue>
    </source>
</reference>
<evidence type="ECO:0000313" key="6">
    <source>
        <dbReference type="Proteomes" id="UP001187315"/>
    </source>
</evidence>
<comment type="cofactor">
    <cofactor evidence="3">
        <name>Mg(2+)</name>
        <dbReference type="ChEBI" id="CHEBI:18420"/>
    </cofactor>
</comment>
<accession>A0AA88NX57</accession>
<comment type="catalytic activity">
    <reaction evidence="4">
        <text>alpha-D-mannose 1-phosphate = D-mannose 6-phosphate</text>
        <dbReference type="Rhea" id="RHEA:11140"/>
        <dbReference type="ChEBI" id="CHEBI:58409"/>
        <dbReference type="ChEBI" id="CHEBI:58735"/>
        <dbReference type="EC" id="5.4.2.8"/>
    </reaction>
</comment>
<evidence type="ECO:0000256" key="3">
    <source>
        <dbReference type="PIRSR" id="PIRSR605002-3"/>
    </source>
</evidence>
<dbReference type="GO" id="GO:0005829">
    <property type="term" value="C:cytosol"/>
    <property type="evidence" value="ECO:0007669"/>
    <property type="project" value="TreeGrafter"/>
</dbReference>
<comment type="function">
    <text evidence="4">Involved in the synthesis of the GDP-mannose and dolichol-phosphate-mannose required for a number of critical mannosyl transfer reactions.</text>
</comment>
<gene>
    <name evidence="5" type="ORF">Q7C36_003939</name>
</gene>
<dbReference type="Pfam" id="PF03332">
    <property type="entry name" value="PMM"/>
    <property type="match status" value="1"/>
</dbReference>
<keyword evidence="3" id="KW-0460">Magnesium</keyword>
<organism evidence="5 6">
    <name type="scientific">Tachysurus vachellii</name>
    <name type="common">Darkbarbel catfish</name>
    <name type="synonym">Pelteobagrus vachellii</name>
    <dbReference type="NCBI Taxonomy" id="175792"/>
    <lineage>
        <taxon>Eukaryota</taxon>
        <taxon>Metazoa</taxon>
        <taxon>Chordata</taxon>
        <taxon>Craniata</taxon>
        <taxon>Vertebrata</taxon>
        <taxon>Euteleostomi</taxon>
        <taxon>Actinopterygii</taxon>
        <taxon>Neopterygii</taxon>
        <taxon>Teleostei</taxon>
        <taxon>Ostariophysi</taxon>
        <taxon>Siluriformes</taxon>
        <taxon>Bagridae</taxon>
        <taxon>Tachysurus</taxon>
    </lineage>
</organism>
<feature type="active site" description="Nucleophile" evidence="1">
    <location>
        <position position="17"/>
    </location>
</feature>
<dbReference type="EMBL" id="JAVHJS010000003">
    <property type="protein sequence ID" value="KAK2864785.1"/>
    <property type="molecule type" value="Genomic_DNA"/>
</dbReference>
<dbReference type="PANTHER" id="PTHR10466">
    <property type="entry name" value="PHOSPHOMANNOMUTASE"/>
    <property type="match status" value="1"/>
</dbReference>
<dbReference type="InterPro" id="IPR036412">
    <property type="entry name" value="HAD-like_sf"/>
</dbReference>
<dbReference type="GO" id="GO:0046872">
    <property type="term" value="F:metal ion binding"/>
    <property type="evidence" value="ECO:0007669"/>
    <property type="project" value="UniProtKB-KW"/>
</dbReference>
<evidence type="ECO:0000313" key="5">
    <source>
        <dbReference type="EMBL" id="KAK2864785.1"/>
    </source>
</evidence>
<dbReference type="GO" id="GO:0006013">
    <property type="term" value="P:mannose metabolic process"/>
    <property type="evidence" value="ECO:0007669"/>
    <property type="project" value="TreeGrafter"/>
</dbReference>
<dbReference type="InterPro" id="IPR005002">
    <property type="entry name" value="PMM"/>
</dbReference>
<comment type="caution">
    <text evidence="5">The sequence shown here is derived from an EMBL/GenBank/DDBJ whole genome shotgun (WGS) entry which is preliminary data.</text>
</comment>
<keyword evidence="3" id="KW-0479">Metal-binding</keyword>
<dbReference type="Gene3D" id="3.40.50.1000">
    <property type="entry name" value="HAD superfamily/HAD-like"/>
    <property type="match status" value="1"/>
</dbReference>
<dbReference type="InterPro" id="IPR023214">
    <property type="entry name" value="HAD_sf"/>
</dbReference>
<comment type="pathway">
    <text evidence="4">Nucleotide-sugar biosynthesis; GDP-alpha-D-mannose biosynthesis; alpha-D-mannose 1-phosphate from D-fructose 6-phosphate: step 2/2.</text>
</comment>
<dbReference type="PANTHER" id="PTHR10466:SF1">
    <property type="entry name" value="PHOSPHOMANNOMUTASE 1"/>
    <property type="match status" value="1"/>
</dbReference>
<dbReference type="SUPFAM" id="SSF56784">
    <property type="entry name" value="HAD-like"/>
    <property type="match status" value="1"/>
</dbReference>
<comment type="subunit">
    <text evidence="4">Homodimer.</text>
</comment>
<dbReference type="AlphaFoldDB" id="A0AA88NX57"/>
<evidence type="ECO:0000256" key="2">
    <source>
        <dbReference type="PIRSR" id="PIRSR605002-2"/>
    </source>
</evidence>
<dbReference type="GO" id="GO:0009298">
    <property type="term" value="P:GDP-mannose biosynthetic process"/>
    <property type="evidence" value="ECO:0007669"/>
    <property type="project" value="InterPro"/>
</dbReference>
<dbReference type="GO" id="GO:0006487">
    <property type="term" value="P:protein N-linked glycosylation"/>
    <property type="evidence" value="ECO:0007669"/>
    <property type="project" value="TreeGrafter"/>
</dbReference>
<feature type="binding site" evidence="2">
    <location>
        <position position="26"/>
    </location>
    <ligand>
        <name>alpha-D-mannose 1-phosphate</name>
        <dbReference type="ChEBI" id="CHEBI:58409"/>
    </ligand>
</feature>
<feature type="active site" description="Nucleophile" evidence="1">
    <location>
        <position position="19"/>
    </location>
</feature>
<keyword evidence="4" id="KW-0963">Cytoplasm</keyword>
<keyword evidence="6" id="KW-1185">Reference proteome</keyword>
<dbReference type="Proteomes" id="UP001187315">
    <property type="component" value="Unassembled WGS sequence"/>
</dbReference>
<sequence>MDRKNLPVDRNVLCLFDVDGTLTPPREKIDPQLDAFFQSLRAKVKIGLVGGSDYSKSQSSLEKETTLYTSLTTYLLKTARCNTKMADCYPNRRFRTSSVKSCCKN</sequence>
<dbReference type="EC" id="5.4.2.8" evidence="4"/>
<protein>
    <recommendedName>
        <fullName evidence="4">Phosphomannomutase</fullName>
        <ecNumber evidence="4">5.4.2.8</ecNumber>
    </recommendedName>
</protein>